<accession>A0ACB0KRV5</accession>
<dbReference type="EMBL" id="CASHSV030000311">
    <property type="protein sequence ID" value="CAJ2658649.1"/>
    <property type="molecule type" value="Genomic_DNA"/>
</dbReference>
<evidence type="ECO:0000313" key="2">
    <source>
        <dbReference type="Proteomes" id="UP001177021"/>
    </source>
</evidence>
<gene>
    <name evidence="1" type="ORF">MILVUS5_LOCUS24990</name>
</gene>
<evidence type="ECO:0000313" key="1">
    <source>
        <dbReference type="EMBL" id="CAJ2658649.1"/>
    </source>
</evidence>
<proteinExistence type="predicted"/>
<dbReference type="Proteomes" id="UP001177021">
    <property type="component" value="Unassembled WGS sequence"/>
</dbReference>
<protein>
    <submittedName>
        <fullName evidence="1">Uncharacterized protein</fullName>
    </submittedName>
</protein>
<reference evidence="1" key="1">
    <citation type="submission" date="2023-10" db="EMBL/GenBank/DDBJ databases">
        <authorList>
            <person name="Rodriguez Cubillos JULIANA M."/>
            <person name="De Vega J."/>
        </authorList>
    </citation>
    <scope>NUCLEOTIDE SEQUENCE</scope>
</reference>
<sequence length="217" mass="25467">MHKLEFESQTLRLSTFNHKNLNGIISNDETQNHYHQKISQFHGLTRPDISIQSYLERIFKYANCSSSCIIVAYVYLHRFTQSQPSLPINSFNVHRLLITSVMVAAKFMDDVCYNNTYYAKVGGITETEMIFLESWRNHQNRMNTTGLKCERFSISSHVVCIFLSTERGKMSFWKTFKNYVLKTPEIMDYALVDSEGRIWFRHNHHRSYAETEPALVC</sequence>
<organism evidence="1 2">
    <name type="scientific">Trifolium pratense</name>
    <name type="common">Red clover</name>
    <dbReference type="NCBI Taxonomy" id="57577"/>
    <lineage>
        <taxon>Eukaryota</taxon>
        <taxon>Viridiplantae</taxon>
        <taxon>Streptophyta</taxon>
        <taxon>Embryophyta</taxon>
        <taxon>Tracheophyta</taxon>
        <taxon>Spermatophyta</taxon>
        <taxon>Magnoliopsida</taxon>
        <taxon>eudicotyledons</taxon>
        <taxon>Gunneridae</taxon>
        <taxon>Pentapetalae</taxon>
        <taxon>rosids</taxon>
        <taxon>fabids</taxon>
        <taxon>Fabales</taxon>
        <taxon>Fabaceae</taxon>
        <taxon>Papilionoideae</taxon>
        <taxon>50 kb inversion clade</taxon>
        <taxon>NPAAA clade</taxon>
        <taxon>Hologalegina</taxon>
        <taxon>IRL clade</taxon>
        <taxon>Trifolieae</taxon>
        <taxon>Trifolium</taxon>
    </lineage>
</organism>
<name>A0ACB0KRV5_TRIPR</name>
<comment type="caution">
    <text evidence="1">The sequence shown here is derived from an EMBL/GenBank/DDBJ whole genome shotgun (WGS) entry which is preliminary data.</text>
</comment>
<keyword evidence="2" id="KW-1185">Reference proteome</keyword>